<dbReference type="PANTHER" id="PTHR40940">
    <property type="entry name" value="PROTEIN BATD-RELATED"/>
    <property type="match status" value="1"/>
</dbReference>
<dbReference type="AlphaFoldDB" id="A0A382ENR4"/>
<keyword evidence="1" id="KW-0812">Transmembrane</keyword>
<organism evidence="2">
    <name type="scientific">marine metagenome</name>
    <dbReference type="NCBI Taxonomy" id="408172"/>
    <lineage>
        <taxon>unclassified sequences</taxon>
        <taxon>metagenomes</taxon>
        <taxon>ecological metagenomes</taxon>
    </lineage>
</organism>
<dbReference type="EMBL" id="UINC01045330">
    <property type="protein sequence ID" value="SVB51972.1"/>
    <property type="molecule type" value="Genomic_DNA"/>
</dbReference>
<evidence type="ECO:0000313" key="2">
    <source>
        <dbReference type="EMBL" id="SVB51972.1"/>
    </source>
</evidence>
<keyword evidence="1" id="KW-0472">Membrane</keyword>
<feature type="non-terminal residue" evidence="2">
    <location>
        <position position="526"/>
    </location>
</feature>
<evidence type="ECO:0008006" key="3">
    <source>
        <dbReference type="Google" id="ProtNLM"/>
    </source>
</evidence>
<proteinExistence type="predicted"/>
<dbReference type="Pfam" id="PF13584">
    <property type="entry name" value="BatD"/>
    <property type="match status" value="2"/>
</dbReference>
<name>A0A382ENR4_9ZZZZ</name>
<gene>
    <name evidence="2" type="ORF">METZ01_LOCUS204826</name>
</gene>
<sequence>VYKAILYIILNISVAYCIQVKAYVDKNKCSINDLINYKIELQDANSFGDVKMEKISKDFSVISGPSQQTSMQWVNGSVTNSRIMSWSISPKKSGKLTIPALTIIVGNKKYKTSPIIIQVSGTKKKKLDRDVFITSEIDKQEVYLGEQITLLYKIYRKVKISIEPFEVPEFSGFWTEELYRPNQIKFKKVDLNGVRYQVGTLYKVALFPISGSGATIKPLVIKIQTQEKRPRRNRDPFFDPFFDSFFTKTETKILRSPEREVSIKNFPEPRPGGFTGAVGLFNITTSIDRDSTNVNEAITFRVSVNGTGNLGLFTLPKFNFSDQLDQFPPKENFEKNLFRDALSGTMSWEYILVPRISGKISIPPISMTYFDPNIEKWKKISTAPTIIPVKKGKGRILDNSGLSKKEIELLKKDINYIRTGEPVWKKIEEDSFFIIICIYMFAFSLVPAPLVFNSFLGYRLNSKSSRISRKALSTARKKISNRSKQLSLPASKIIFSYLKDKLQLTSDNLDPITVEDLLRDILDESL</sequence>
<keyword evidence="1" id="KW-1133">Transmembrane helix</keyword>
<protein>
    <recommendedName>
        <fullName evidence="3">Protein BatD</fullName>
    </recommendedName>
</protein>
<dbReference type="InterPro" id="IPR025738">
    <property type="entry name" value="BatD"/>
</dbReference>
<dbReference type="PANTHER" id="PTHR40940:SF2">
    <property type="entry name" value="BATD"/>
    <property type="match status" value="1"/>
</dbReference>
<reference evidence="2" key="1">
    <citation type="submission" date="2018-05" db="EMBL/GenBank/DDBJ databases">
        <authorList>
            <person name="Lanie J.A."/>
            <person name="Ng W.-L."/>
            <person name="Kazmierczak K.M."/>
            <person name="Andrzejewski T.M."/>
            <person name="Davidsen T.M."/>
            <person name="Wayne K.J."/>
            <person name="Tettelin H."/>
            <person name="Glass J.I."/>
            <person name="Rusch D."/>
            <person name="Podicherti R."/>
            <person name="Tsui H.-C.T."/>
            <person name="Winkler M.E."/>
        </authorList>
    </citation>
    <scope>NUCLEOTIDE SEQUENCE</scope>
</reference>
<evidence type="ECO:0000256" key="1">
    <source>
        <dbReference type="SAM" id="Phobius"/>
    </source>
</evidence>
<feature type="transmembrane region" description="Helical" evidence="1">
    <location>
        <begin position="432"/>
        <end position="456"/>
    </location>
</feature>
<feature type="non-terminal residue" evidence="2">
    <location>
        <position position="1"/>
    </location>
</feature>
<accession>A0A382ENR4</accession>